<comment type="caution">
    <text evidence="2">The sequence shown here is derived from an EMBL/GenBank/DDBJ whole genome shotgun (WGS) entry which is preliminary data.</text>
</comment>
<evidence type="ECO:0000313" key="3">
    <source>
        <dbReference type="Proteomes" id="UP000034508"/>
    </source>
</evidence>
<name>A0A0G0FIA2_9BACT</name>
<gene>
    <name evidence="2" type="ORF">US31_C0002G0108</name>
</gene>
<dbReference type="EMBL" id="LBSM01000002">
    <property type="protein sequence ID" value="KKQ18763.1"/>
    <property type="molecule type" value="Genomic_DNA"/>
</dbReference>
<feature type="transmembrane region" description="Helical" evidence="1">
    <location>
        <begin position="121"/>
        <end position="144"/>
    </location>
</feature>
<feature type="transmembrane region" description="Helical" evidence="1">
    <location>
        <begin position="280"/>
        <end position="307"/>
    </location>
</feature>
<feature type="transmembrane region" description="Helical" evidence="1">
    <location>
        <begin position="81"/>
        <end position="101"/>
    </location>
</feature>
<reference evidence="2 3" key="1">
    <citation type="journal article" date="2015" name="Nature">
        <title>rRNA introns, odd ribosomes, and small enigmatic genomes across a large radiation of phyla.</title>
        <authorList>
            <person name="Brown C.T."/>
            <person name="Hug L.A."/>
            <person name="Thomas B.C."/>
            <person name="Sharon I."/>
            <person name="Castelle C.J."/>
            <person name="Singh A."/>
            <person name="Wilkins M.J."/>
            <person name="Williams K.H."/>
            <person name="Banfield J.F."/>
        </authorList>
    </citation>
    <scope>NUCLEOTIDE SEQUENCE [LARGE SCALE GENOMIC DNA]</scope>
</reference>
<dbReference type="AlphaFoldDB" id="A0A0G0FIA2"/>
<feature type="transmembrane region" description="Helical" evidence="1">
    <location>
        <begin position="229"/>
        <end position="246"/>
    </location>
</feature>
<evidence type="ECO:0000256" key="1">
    <source>
        <dbReference type="SAM" id="Phobius"/>
    </source>
</evidence>
<proteinExistence type="predicted"/>
<feature type="transmembrane region" description="Helical" evidence="1">
    <location>
        <begin position="187"/>
        <end position="217"/>
    </location>
</feature>
<protein>
    <submittedName>
        <fullName evidence="2">DNA2/NAM7 helicase family protein</fullName>
    </submittedName>
</protein>
<evidence type="ECO:0000313" key="2">
    <source>
        <dbReference type="EMBL" id="KKQ18763.1"/>
    </source>
</evidence>
<feature type="transmembrane region" description="Helical" evidence="1">
    <location>
        <begin position="327"/>
        <end position="347"/>
    </location>
</feature>
<keyword evidence="2" id="KW-0067">ATP-binding</keyword>
<feature type="transmembrane region" description="Helical" evidence="1">
    <location>
        <begin position="48"/>
        <end position="69"/>
    </location>
</feature>
<dbReference type="GO" id="GO:0004386">
    <property type="term" value="F:helicase activity"/>
    <property type="evidence" value="ECO:0007669"/>
    <property type="project" value="UniProtKB-KW"/>
</dbReference>
<feature type="transmembrane region" description="Helical" evidence="1">
    <location>
        <begin position="480"/>
        <end position="498"/>
    </location>
</feature>
<sequence>MARTTYLENILNITFLASLIYTLFYVLANLLLGLILLKVLFRRQWGQYSFLVILTTSFLLGQGILAAIWQLLGLVGQFKVGIIWGILALVSVVSIFIWYDLFQLIKRTIKNTWVAFINISFLWKLLLSMIFLLMFFFAAGSIILPPSGDAEAFYMVLPKIMAHTGILKPQPNYYEFSKIGLLGEMHFAALMAIANLVATKFFVWFTMLAVASFLISIGTKTNLKTKGQIIALAILFTSTTFTSYITDGKTDIFSAAFGLATYYWVLETRRKGWLPLVLTGLFMGFAIVAKLSNAIVIVPGVLLILGWNRYNDFKDDRQAIKIFFKQLIISLLILGLFVGVALIPHFIKNKVLFNDPLGVSEKYENFQWIYPIWASTRILYSFSLSTPRPTSTPTPTPIPTPALTPALTLTPIPITEPTVIPSSPAVINKKRNIIFTFLTYPLAFVFGNRPGQGGSLSVLIIAFLPFLLFLRPIKLVQKQILAMALLGLAIWLVVRASATTPRYILPTLLLFIPAVAAGTEYIFQKMNYFLLKLTIIGSMFLILLVFLTIHFNIFMRFGLIALGRSDPTVLYGPHYPALQFINQKASDGDRVFLVGYYGFFLRPDLLAKMDDNQEKLDIILTIQATPWEYMYNHNFKYVVVQKAPHLQAEDSLNLSPRPDWLNIQKIYSDTMTDIYSLEKK</sequence>
<keyword evidence="2" id="KW-0547">Nucleotide-binding</keyword>
<keyword evidence="1" id="KW-0472">Membrane</keyword>
<organism evidence="2 3">
    <name type="scientific">Berkelbacteria bacterium GW2011_GWA1_36_9</name>
    <dbReference type="NCBI Taxonomy" id="1618331"/>
    <lineage>
        <taxon>Bacteria</taxon>
        <taxon>Candidatus Berkelbacteria</taxon>
    </lineage>
</organism>
<keyword evidence="2" id="KW-0347">Helicase</keyword>
<dbReference type="Proteomes" id="UP000034508">
    <property type="component" value="Unassembled WGS sequence"/>
</dbReference>
<feature type="transmembrane region" description="Helical" evidence="1">
    <location>
        <begin position="535"/>
        <end position="555"/>
    </location>
</feature>
<feature type="transmembrane region" description="Helical" evidence="1">
    <location>
        <begin position="20"/>
        <end position="41"/>
    </location>
</feature>
<feature type="transmembrane region" description="Helical" evidence="1">
    <location>
        <begin position="454"/>
        <end position="473"/>
    </location>
</feature>
<keyword evidence="1" id="KW-0812">Transmembrane</keyword>
<accession>A0A0G0FIA2</accession>
<keyword evidence="2" id="KW-0378">Hydrolase</keyword>
<feature type="transmembrane region" description="Helical" evidence="1">
    <location>
        <begin position="504"/>
        <end position="523"/>
    </location>
</feature>
<keyword evidence="1" id="KW-1133">Transmembrane helix</keyword>